<dbReference type="SUPFAM" id="SSF53335">
    <property type="entry name" value="S-adenosyl-L-methionine-dependent methyltransferases"/>
    <property type="match status" value="1"/>
</dbReference>
<dbReference type="RefSeq" id="WP_235703748.1">
    <property type="nucleotide sequence ID" value="NZ_JAKGBZ010000011.1"/>
</dbReference>
<dbReference type="PANTHER" id="PTHR36362:SF1">
    <property type="entry name" value="DNA-DIRECTED RNA POLYMERASE SUBUNIT BETA"/>
    <property type="match status" value="1"/>
</dbReference>
<protein>
    <submittedName>
        <fullName evidence="1">Uncharacterized protein</fullName>
    </submittedName>
</protein>
<reference evidence="1 2" key="1">
    <citation type="submission" date="2022-01" db="EMBL/GenBank/DDBJ databases">
        <authorList>
            <person name="Won M."/>
            <person name="Kim S.-J."/>
            <person name="Kwon S.-W."/>
        </authorList>
    </citation>
    <scope>NUCLEOTIDE SEQUENCE [LARGE SCALE GENOMIC DNA]</scope>
    <source>
        <strain evidence="1 2">KCTC 23505</strain>
    </source>
</reference>
<evidence type="ECO:0000313" key="2">
    <source>
        <dbReference type="Proteomes" id="UP001521209"/>
    </source>
</evidence>
<keyword evidence="2" id="KW-1185">Reference proteome</keyword>
<dbReference type="EMBL" id="JAKGBZ010000011">
    <property type="protein sequence ID" value="MCF3946511.1"/>
    <property type="molecule type" value="Genomic_DNA"/>
</dbReference>
<gene>
    <name evidence="1" type="ORF">L2A60_07425</name>
</gene>
<evidence type="ECO:0000313" key="1">
    <source>
        <dbReference type="EMBL" id="MCF3946511.1"/>
    </source>
</evidence>
<dbReference type="PANTHER" id="PTHR36362">
    <property type="entry name" value="DNA-DIRECTED RNA POLYMERASE SUBUNIT BETA"/>
    <property type="match status" value="1"/>
</dbReference>
<dbReference type="Proteomes" id="UP001521209">
    <property type="component" value="Unassembled WGS sequence"/>
</dbReference>
<sequence>MAPDTAFCLYYWVRELSPKFIVESGTWRGFSTWVMRQAAPEAKIVSLDPIFALGHCLDSAKIGPGYWPADLERAGMDFSCCGFEFMVKPEPSLVLFDDHQHKIHRLQQAIQKGFQHIVFDDNLPGEATHLTFFRYLRDPAIKEWMEQVVDRFEIFPPLWDTQAGRSNEIFVPGLNIPRDPELACLDTTAQPRSGYTWLTYVRVKDSALAARHDPATVT</sequence>
<dbReference type="InterPro" id="IPR029063">
    <property type="entry name" value="SAM-dependent_MTases_sf"/>
</dbReference>
<proteinExistence type="predicted"/>
<accession>A0ABS9DXU2</accession>
<organism evidence="1 2">
    <name type="scientific">Acidiphilium iwatense</name>
    <dbReference type="NCBI Taxonomy" id="768198"/>
    <lineage>
        <taxon>Bacteria</taxon>
        <taxon>Pseudomonadati</taxon>
        <taxon>Pseudomonadota</taxon>
        <taxon>Alphaproteobacteria</taxon>
        <taxon>Acetobacterales</taxon>
        <taxon>Acidocellaceae</taxon>
        <taxon>Acidiphilium</taxon>
    </lineage>
</organism>
<comment type="caution">
    <text evidence="1">The sequence shown here is derived from an EMBL/GenBank/DDBJ whole genome shotgun (WGS) entry which is preliminary data.</text>
</comment>
<name>A0ABS9DXU2_9PROT</name>
<dbReference type="Gene3D" id="3.40.50.150">
    <property type="entry name" value="Vaccinia Virus protein VP39"/>
    <property type="match status" value="1"/>
</dbReference>